<reference evidence="2" key="1">
    <citation type="submission" date="2019-05" db="EMBL/GenBank/DDBJ databases">
        <title>The de novo reference genome and transcriptome assemblies of the wild tomato species Solanum chilense.</title>
        <authorList>
            <person name="Stam R."/>
            <person name="Nosenko T."/>
            <person name="Hoerger A.C."/>
            <person name="Stephan W."/>
            <person name="Seidel M.A."/>
            <person name="Kuhn J.M.M."/>
            <person name="Haberer G."/>
            <person name="Tellier A."/>
        </authorList>
    </citation>
    <scope>NUCLEOTIDE SEQUENCE</scope>
    <source>
        <tissue evidence="2">Mature leaves</tissue>
    </source>
</reference>
<evidence type="ECO:0000313" key="2">
    <source>
        <dbReference type="EMBL" id="TMW82468.1"/>
    </source>
</evidence>
<feature type="compositionally biased region" description="Basic and acidic residues" evidence="1">
    <location>
        <begin position="119"/>
        <end position="131"/>
    </location>
</feature>
<accession>A0A6N2AL62</accession>
<comment type="caution">
    <text evidence="2">The sequence shown here is derived from an EMBL/GenBank/DDBJ whole genome shotgun (WGS) entry which is preliminary data.</text>
</comment>
<name>A0A6N2AL62_SOLCI</name>
<sequence>MARTSEKGGSLHIGGAISLNTRKERMEKELGRSVAEEEMLKVTHITRSTNPEEEERLVEPRAQDTYREGRDGKREEEIAAKNKRYEALQAQLTFIFELGNILPPCPTNSDGSDQEGDETDKFDKESEGDKE</sequence>
<feature type="compositionally biased region" description="Basic and acidic residues" evidence="1">
    <location>
        <begin position="57"/>
        <end position="74"/>
    </location>
</feature>
<feature type="region of interest" description="Disordered" evidence="1">
    <location>
        <begin position="46"/>
        <end position="74"/>
    </location>
</feature>
<feature type="region of interest" description="Disordered" evidence="1">
    <location>
        <begin position="102"/>
        <end position="131"/>
    </location>
</feature>
<dbReference type="AlphaFoldDB" id="A0A6N2AL62"/>
<evidence type="ECO:0000256" key="1">
    <source>
        <dbReference type="SAM" id="MobiDB-lite"/>
    </source>
</evidence>
<dbReference type="EMBL" id="RXGB01018488">
    <property type="protein sequence ID" value="TMW82468.1"/>
    <property type="molecule type" value="Genomic_DNA"/>
</dbReference>
<gene>
    <name evidence="2" type="ORF">EJD97_005854</name>
</gene>
<organism evidence="2">
    <name type="scientific">Solanum chilense</name>
    <name type="common">Tomato</name>
    <name type="synonym">Lycopersicon chilense</name>
    <dbReference type="NCBI Taxonomy" id="4083"/>
    <lineage>
        <taxon>Eukaryota</taxon>
        <taxon>Viridiplantae</taxon>
        <taxon>Streptophyta</taxon>
        <taxon>Embryophyta</taxon>
        <taxon>Tracheophyta</taxon>
        <taxon>Spermatophyta</taxon>
        <taxon>Magnoliopsida</taxon>
        <taxon>eudicotyledons</taxon>
        <taxon>Gunneridae</taxon>
        <taxon>Pentapetalae</taxon>
        <taxon>asterids</taxon>
        <taxon>lamiids</taxon>
        <taxon>Solanales</taxon>
        <taxon>Solanaceae</taxon>
        <taxon>Solanoideae</taxon>
        <taxon>Solaneae</taxon>
        <taxon>Solanum</taxon>
        <taxon>Solanum subgen. Lycopersicon</taxon>
    </lineage>
</organism>
<protein>
    <submittedName>
        <fullName evidence="2">Uncharacterized protein</fullName>
    </submittedName>
</protein>
<proteinExistence type="predicted"/>